<reference evidence="1 2" key="1">
    <citation type="submission" date="2017-07" db="EMBL/GenBank/DDBJ databases">
        <title>Genome sequencing and assembly of Paenibacillus rigui.</title>
        <authorList>
            <person name="Mayilraj S."/>
        </authorList>
    </citation>
    <scope>NUCLEOTIDE SEQUENCE [LARGE SCALE GENOMIC DNA]</scope>
    <source>
        <strain evidence="1 2">JCM 16352</strain>
    </source>
</reference>
<dbReference type="Pfam" id="PF13578">
    <property type="entry name" value="Methyltransf_24"/>
    <property type="match status" value="1"/>
</dbReference>
<accession>A0A229UHP2</accession>
<protein>
    <recommendedName>
        <fullName evidence="3">Class I SAM-dependent methyltransferase</fullName>
    </recommendedName>
</protein>
<sequence>MEGWLSPMEQVGLLHLPAMVTHVEGALVEIGSFKGKSTACLAVGSQLFTQRKPHVHAIDPLVSTCFADFHHNMQTLGLEHAVQSIRKWSTEAYDDCPDVIAALFIDGDHSYLGVKHDIDYYATRVVPGGVVAFHDYTHSPEVKRAVDELCLSDHFEYMCDYDSLRIVRRTS</sequence>
<dbReference type="SUPFAM" id="SSF53335">
    <property type="entry name" value="S-adenosyl-L-methionine-dependent methyltransferases"/>
    <property type="match status" value="1"/>
</dbReference>
<organism evidence="1 2">
    <name type="scientific">Paenibacillus rigui</name>
    <dbReference type="NCBI Taxonomy" id="554312"/>
    <lineage>
        <taxon>Bacteria</taxon>
        <taxon>Bacillati</taxon>
        <taxon>Bacillota</taxon>
        <taxon>Bacilli</taxon>
        <taxon>Bacillales</taxon>
        <taxon>Paenibacillaceae</taxon>
        <taxon>Paenibacillus</taxon>
    </lineage>
</organism>
<dbReference type="Gene3D" id="3.40.50.150">
    <property type="entry name" value="Vaccinia Virus protein VP39"/>
    <property type="match status" value="1"/>
</dbReference>
<dbReference type="Proteomes" id="UP000215509">
    <property type="component" value="Unassembled WGS sequence"/>
</dbReference>
<gene>
    <name evidence="1" type="ORF">CF651_29020</name>
</gene>
<dbReference type="AlphaFoldDB" id="A0A229UHP2"/>
<evidence type="ECO:0008006" key="3">
    <source>
        <dbReference type="Google" id="ProtNLM"/>
    </source>
</evidence>
<dbReference type="OrthoDB" id="176403at2"/>
<comment type="caution">
    <text evidence="1">The sequence shown here is derived from an EMBL/GenBank/DDBJ whole genome shotgun (WGS) entry which is preliminary data.</text>
</comment>
<name>A0A229UHP2_9BACL</name>
<dbReference type="InterPro" id="IPR029063">
    <property type="entry name" value="SAM-dependent_MTases_sf"/>
</dbReference>
<dbReference type="EMBL" id="NMQW01000057">
    <property type="protein sequence ID" value="OXM82815.1"/>
    <property type="molecule type" value="Genomic_DNA"/>
</dbReference>
<keyword evidence="2" id="KW-1185">Reference proteome</keyword>
<evidence type="ECO:0000313" key="2">
    <source>
        <dbReference type="Proteomes" id="UP000215509"/>
    </source>
</evidence>
<proteinExistence type="predicted"/>
<evidence type="ECO:0000313" key="1">
    <source>
        <dbReference type="EMBL" id="OXM82815.1"/>
    </source>
</evidence>